<feature type="compositionally biased region" description="Polar residues" evidence="1">
    <location>
        <begin position="1"/>
        <end position="24"/>
    </location>
</feature>
<accession>A0A0G0K8P8</accession>
<comment type="caution">
    <text evidence="2">The sequence shown here is derived from an EMBL/GenBank/DDBJ whole genome shotgun (WGS) entry which is preliminary data.</text>
</comment>
<protein>
    <submittedName>
        <fullName evidence="2">Uncharacterized protein</fullName>
    </submittedName>
</protein>
<reference evidence="2 3" key="1">
    <citation type="journal article" date="2015" name="Nature">
        <title>rRNA introns, odd ribosomes, and small enigmatic genomes across a large radiation of phyla.</title>
        <authorList>
            <person name="Brown C.T."/>
            <person name="Hug L.A."/>
            <person name="Thomas B.C."/>
            <person name="Sharon I."/>
            <person name="Castelle C.J."/>
            <person name="Singh A."/>
            <person name="Wilkins M.J."/>
            <person name="Williams K.H."/>
            <person name="Banfield J.F."/>
        </authorList>
    </citation>
    <scope>NUCLEOTIDE SEQUENCE [LARGE SCALE GENOMIC DNA]</scope>
</reference>
<feature type="region of interest" description="Disordered" evidence="1">
    <location>
        <begin position="1"/>
        <end position="25"/>
    </location>
</feature>
<dbReference type="STRING" id="1618481.US54_C0048G0011"/>
<proteinExistence type="predicted"/>
<sequence length="116" mass="12561">MTNLENGCNDQEQGTEPNCDQNTDGELGGVITLKVALGGVDKVTSTLATADMLTIGDDWNDTVAPVIMQPNETREITMHWATDEDSYGNEIQSDSLTFDSVFQLIQIINGPSPANR</sequence>
<evidence type="ECO:0000313" key="3">
    <source>
        <dbReference type="Proteomes" id="UP000034471"/>
    </source>
</evidence>
<name>A0A0G0K8P8_9BACT</name>
<evidence type="ECO:0000313" key="2">
    <source>
        <dbReference type="EMBL" id="KKQ36981.1"/>
    </source>
</evidence>
<gene>
    <name evidence="2" type="ORF">US54_C0048G0011</name>
</gene>
<dbReference type="EMBL" id="LBTJ01000048">
    <property type="protein sequence ID" value="KKQ36981.1"/>
    <property type="molecule type" value="Genomic_DNA"/>
</dbReference>
<dbReference type="Proteomes" id="UP000034471">
    <property type="component" value="Unassembled WGS sequence"/>
</dbReference>
<organism evidence="2 3">
    <name type="scientific">Candidatus Roizmanbacteria bacterium GW2011_GWA2_37_7</name>
    <dbReference type="NCBI Taxonomy" id="1618481"/>
    <lineage>
        <taxon>Bacteria</taxon>
        <taxon>Candidatus Roizmaniibacteriota</taxon>
    </lineage>
</organism>
<dbReference type="AlphaFoldDB" id="A0A0G0K8P8"/>
<evidence type="ECO:0000256" key="1">
    <source>
        <dbReference type="SAM" id="MobiDB-lite"/>
    </source>
</evidence>